<comment type="caution">
    <text evidence="3">The sequence shown here is derived from an EMBL/GenBank/DDBJ whole genome shotgun (WGS) entry which is preliminary data.</text>
</comment>
<dbReference type="EMBL" id="CAJHNJ030000023">
    <property type="protein sequence ID" value="CAG9120326.1"/>
    <property type="molecule type" value="Genomic_DNA"/>
</dbReference>
<dbReference type="Proteomes" id="UP000653454">
    <property type="component" value="Unassembled WGS sequence"/>
</dbReference>
<sequence>MCSKQILFVLGLTLNLHLVTAWWCESSADCASLGGSSCLAGACACPGGSQPALGGTVCADVAPYFTSKCVEDFQCSRLFTGYACVKPEGSIEGTCGCRPNHHFYRGRCWESLPLGAPCARSEQCQGVLLDPYSMSCEEVCVCSEGYYLRQRGECRKAGNAVDEPCVVDVDCRFENGVCDQTTFKCQDSTQKNSTVSEQPETIIDESKPEAEARKSKMAVRQHGVSCSSTNGCESPFECTSLGYCFCPPGYYSNDDGTDCLAHLGSPATQETCTGILTVLEDGVCKCRPNFYFEENMKDCAKASIRFTDSCLNDQMCHTFGGAARCGAPTPPWGLRQCECDEELAVYDERLNVCRVAAGIGETCEVDSDCLAGNVEILCAANDDGERRCVCPAGLTPAGGLCLAAGLELGDSCQVDGECEGDNTICDGVCSCGDGYQENEGVCAPEIGGVCQEDSDCVVDDTVCAAGDTGAGAATCQCREGTVQDGARCWPVAPSYNSTCVATAQCVPTLGVGSRCEGGACVCDETHHYRDDVCQVRRGLFEPCARSGECFVPGVQELVECRNALCQCTFEHPYSEQQQTCRSKAVAVLGNILLIIMALGAMLQS</sequence>
<name>A0A8S4EWN6_PLUXY</name>
<gene>
    <name evidence="3" type="ORF">PLXY2_LOCUS7071</name>
</gene>
<dbReference type="AlphaFoldDB" id="A0A8S4EWN6"/>
<feature type="signal peptide" evidence="1">
    <location>
        <begin position="1"/>
        <end position="21"/>
    </location>
</feature>
<feature type="chain" id="PRO_5035943604" evidence="1">
    <location>
        <begin position="22"/>
        <end position="604"/>
    </location>
</feature>
<organism evidence="3 4">
    <name type="scientific">Plutella xylostella</name>
    <name type="common">Diamondback moth</name>
    <name type="synonym">Plutella maculipennis</name>
    <dbReference type="NCBI Taxonomy" id="51655"/>
    <lineage>
        <taxon>Eukaryota</taxon>
        <taxon>Metazoa</taxon>
        <taxon>Ecdysozoa</taxon>
        <taxon>Arthropoda</taxon>
        <taxon>Hexapoda</taxon>
        <taxon>Insecta</taxon>
        <taxon>Pterygota</taxon>
        <taxon>Neoptera</taxon>
        <taxon>Endopterygota</taxon>
        <taxon>Lepidoptera</taxon>
        <taxon>Glossata</taxon>
        <taxon>Ditrysia</taxon>
        <taxon>Yponomeutoidea</taxon>
        <taxon>Plutellidae</taxon>
        <taxon>Plutella</taxon>
    </lineage>
</organism>
<feature type="domain" description="EB" evidence="2">
    <location>
        <begin position="97"/>
        <end position="154"/>
    </location>
</feature>
<evidence type="ECO:0000313" key="3">
    <source>
        <dbReference type="EMBL" id="CAG9120326.1"/>
    </source>
</evidence>
<evidence type="ECO:0000259" key="2">
    <source>
        <dbReference type="Pfam" id="PF01683"/>
    </source>
</evidence>
<accession>A0A8S4EWN6</accession>
<evidence type="ECO:0000313" key="4">
    <source>
        <dbReference type="Proteomes" id="UP000653454"/>
    </source>
</evidence>
<keyword evidence="4" id="KW-1185">Reference proteome</keyword>
<evidence type="ECO:0000256" key="1">
    <source>
        <dbReference type="SAM" id="SignalP"/>
    </source>
</evidence>
<keyword evidence="1" id="KW-0732">Signal</keyword>
<dbReference type="PANTHER" id="PTHR39069:SF8">
    <property type="entry name" value="FI17111P1"/>
    <property type="match status" value="1"/>
</dbReference>
<dbReference type="InterPro" id="IPR006149">
    <property type="entry name" value="EB_dom"/>
</dbReference>
<protein>
    <submittedName>
        <fullName evidence="3">(diamondback moth) hypothetical protein</fullName>
    </submittedName>
</protein>
<reference evidence="3" key="1">
    <citation type="submission" date="2020-11" db="EMBL/GenBank/DDBJ databases">
        <authorList>
            <person name="Whiteford S."/>
        </authorList>
    </citation>
    <scope>NUCLEOTIDE SEQUENCE</scope>
</reference>
<dbReference type="PANTHER" id="PTHR39069">
    <property type="entry name" value="ECDYSONE-INDUCIBLE GENE E1, ISOFORM A"/>
    <property type="match status" value="1"/>
</dbReference>
<dbReference type="Pfam" id="PF01683">
    <property type="entry name" value="EB"/>
    <property type="match status" value="1"/>
</dbReference>
<proteinExistence type="predicted"/>